<dbReference type="InterPro" id="IPR009003">
    <property type="entry name" value="Peptidase_S1_PA"/>
</dbReference>
<dbReference type="Pfam" id="PF13365">
    <property type="entry name" value="Trypsin_2"/>
    <property type="match status" value="1"/>
</dbReference>
<reference evidence="5" key="1">
    <citation type="submission" date="2019-03" db="EMBL/GenBank/DDBJ databases">
        <title>Single cell metagenomics reveals metabolic interactions within the superorganism composed of flagellate Streblomastix strix and complex community of Bacteroidetes bacteria on its surface.</title>
        <authorList>
            <person name="Treitli S.C."/>
            <person name="Kolisko M."/>
            <person name="Husnik F."/>
            <person name="Keeling P."/>
            <person name="Hampl V."/>
        </authorList>
    </citation>
    <scope>NUCLEOTIDE SEQUENCE</scope>
    <source>
        <strain evidence="5">STM</strain>
    </source>
</reference>
<proteinExistence type="predicted"/>
<dbReference type="PROSITE" id="PS50106">
    <property type="entry name" value="PDZ"/>
    <property type="match status" value="1"/>
</dbReference>
<feature type="domain" description="S1 motif" evidence="4">
    <location>
        <begin position="321"/>
        <end position="394"/>
    </location>
</feature>
<dbReference type="EC" id="3.4.21.107" evidence="5"/>
<dbReference type="PRINTS" id="PR00834">
    <property type="entry name" value="PROTEASES2C"/>
</dbReference>
<dbReference type="InterPro" id="IPR003029">
    <property type="entry name" value="S1_domain"/>
</dbReference>
<keyword evidence="2 5" id="KW-0378">Hydrolase</keyword>
<evidence type="ECO:0000256" key="2">
    <source>
        <dbReference type="ARBA" id="ARBA00022801"/>
    </source>
</evidence>
<gene>
    <name evidence="5" type="ORF">EZS27_001242</name>
</gene>
<dbReference type="AlphaFoldDB" id="A0A5J4T1B3"/>
<evidence type="ECO:0000259" key="3">
    <source>
        <dbReference type="PROSITE" id="PS50106"/>
    </source>
</evidence>
<dbReference type="SMART" id="SM00228">
    <property type="entry name" value="PDZ"/>
    <property type="match status" value="2"/>
</dbReference>
<name>A0A5J4T1B3_9ZZZZ</name>
<dbReference type="PROSITE" id="PS50126">
    <property type="entry name" value="S1"/>
    <property type="match status" value="1"/>
</dbReference>
<dbReference type="PANTHER" id="PTHR43343:SF3">
    <property type="entry name" value="PROTEASE DO-LIKE 8, CHLOROPLASTIC"/>
    <property type="match status" value="1"/>
</dbReference>
<dbReference type="Pfam" id="PF13180">
    <property type="entry name" value="PDZ_2"/>
    <property type="match status" value="1"/>
</dbReference>
<comment type="caution">
    <text evidence="5">The sequence shown here is derived from an EMBL/GenBank/DDBJ whole genome shotgun (WGS) entry which is preliminary data.</text>
</comment>
<feature type="domain" description="PDZ" evidence="3">
    <location>
        <begin position="280"/>
        <end position="384"/>
    </location>
</feature>
<dbReference type="InterPro" id="IPR051201">
    <property type="entry name" value="Chloro_Bact_Ser_Proteases"/>
</dbReference>
<dbReference type="InterPro" id="IPR001478">
    <property type="entry name" value="PDZ"/>
</dbReference>
<dbReference type="GO" id="GO:0004252">
    <property type="term" value="F:serine-type endopeptidase activity"/>
    <property type="evidence" value="ECO:0007669"/>
    <property type="project" value="InterPro"/>
</dbReference>
<dbReference type="InterPro" id="IPR001940">
    <property type="entry name" value="Peptidase_S1C"/>
</dbReference>
<dbReference type="Pfam" id="PF00595">
    <property type="entry name" value="PDZ"/>
    <property type="match status" value="1"/>
</dbReference>
<dbReference type="Gene3D" id="2.30.42.10">
    <property type="match status" value="2"/>
</dbReference>
<dbReference type="Gene3D" id="2.40.10.120">
    <property type="match status" value="1"/>
</dbReference>
<dbReference type="GO" id="GO:0006508">
    <property type="term" value="P:proteolysis"/>
    <property type="evidence" value="ECO:0007669"/>
    <property type="project" value="UniProtKB-KW"/>
</dbReference>
<dbReference type="InterPro" id="IPR036034">
    <property type="entry name" value="PDZ_sf"/>
</dbReference>
<dbReference type="EMBL" id="SNRY01000014">
    <property type="protein sequence ID" value="KAA6351433.1"/>
    <property type="molecule type" value="Genomic_DNA"/>
</dbReference>
<sequence length="503" mass="54001">MKRTTKNILVTGVIILLSSGVAGFTTYFLMKTNANGLELKAYNEMFHQNPDVKLAAFDALDTQPVDLTRAAETSVHAVVHIKSTELSKATTVQQMPDIFDYFFGEGRGRQRQIQTEPKVGIGSGVVISKDGYIVTNNHVIEGADEISVTLNDNREFKGRVVGTDPNTDLALVKIEGNDFPTLPIGDSDALKVGEWVLAVGNPFNLTSTVTAGIVSAKARSLGVYNGGVESFIQTDAAINRGNSGGALVNAKGELVGINAVLSSPTGAYAGYGFAIPTSIMVKIVADLKQYGTVQRVLLGIRGYSAGDTRGDEKQKEKERALGVVEGVIVTEIVEGGSASAVDIKVDDVIIGIEGKVVSKFADLQEALAKYRPGDKIKVKLIRNKKERVVELTLKNEQGNTKIVKNTGIEIFGAAFKELSDDLKKQLNINYGLQVTGVESGKMADAGIHKGFIVLKANNQPIRKVENLEDVLKEAAKSPDQVVFITGIYPSGKRANYAIDLTQE</sequence>
<dbReference type="SUPFAM" id="SSF50494">
    <property type="entry name" value="Trypsin-like serine proteases"/>
    <property type="match status" value="1"/>
</dbReference>
<organism evidence="5">
    <name type="scientific">termite gut metagenome</name>
    <dbReference type="NCBI Taxonomy" id="433724"/>
    <lineage>
        <taxon>unclassified sequences</taxon>
        <taxon>metagenomes</taxon>
        <taxon>organismal metagenomes</taxon>
    </lineage>
</organism>
<evidence type="ECO:0000259" key="4">
    <source>
        <dbReference type="PROSITE" id="PS50126"/>
    </source>
</evidence>
<dbReference type="PANTHER" id="PTHR43343">
    <property type="entry name" value="PEPTIDASE S12"/>
    <property type="match status" value="1"/>
</dbReference>
<protein>
    <submittedName>
        <fullName evidence="5">Periplasmic pH-dependent serine endoprotease DegQ</fullName>
        <ecNumber evidence="5">3.4.21.107</ecNumber>
    </submittedName>
</protein>
<accession>A0A5J4T1B3</accession>
<evidence type="ECO:0000313" key="5">
    <source>
        <dbReference type="EMBL" id="KAA6351433.1"/>
    </source>
</evidence>
<dbReference type="SUPFAM" id="SSF50156">
    <property type="entry name" value="PDZ domain-like"/>
    <property type="match status" value="2"/>
</dbReference>
<keyword evidence="1 5" id="KW-0645">Protease</keyword>
<dbReference type="GO" id="GO:0003676">
    <property type="term" value="F:nucleic acid binding"/>
    <property type="evidence" value="ECO:0007669"/>
    <property type="project" value="InterPro"/>
</dbReference>
<evidence type="ECO:0000256" key="1">
    <source>
        <dbReference type="ARBA" id="ARBA00022670"/>
    </source>
</evidence>